<dbReference type="PANTHER" id="PTHR24305:SF166">
    <property type="entry name" value="CYTOCHROME P450 12A4, MITOCHONDRIAL-RELATED"/>
    <property type="match status" value="1"/>
</dbReference>
<dbReference type="GO" id="GO:0020037">
    <property type="term" value="F:heme binding"/>
    <property type="evidence" value="ECO:0007669"/>
    <property type="project" value="InterPro"/>
</dbReference>
<evidence type="ECO:0000313" key="11">
    <source>
        <dbReference type="EMBL" id="KIJ31170.1"/>
    </source>
</evidence>
<sequence>MFHPYLLAAPVLGILWLFRLAVQRLRRHSINHLPGPPQGSWLVGNVPDLNRPEQMGDAEFAWVKEHGTTLHIKHTFGTDRLWTADPKAMQYIMNTAGYNFPKPNETRVGVEMLLGRGLVWAEGSQHSRQRKIMNPAFSFAALRGFVPLFRQTAQRAVNKIKDDIFLKSESSVVNIMQWLSLTTLDAVGEAAFGYQFHAIDKGNDSYLANAYQDLFTESFLDRPDISFAVETILGYLPSWFTYLIVRLPIGRFKRIHDYITVAIEVAQEIVDKQTSLYLDGKEGSKDVMSILVRANLSEDPKSKLSAEEILPQMTTLFLAGHDTTAVTAAWALYQLSLHREYQTLIREEIAATRAAAAERGDSDLTIADLDSMKYLLAAMKETLRYHPIAVGLFREAARDDVIPLSTPQKTKTGEMVTSVPISKGQQVTISFLAYNRLPEVWGPDADQWRPERFLEGGAGSQKTSLGVIANIATFSSGLRSCIGWRFALLEMQAILVEFLENFEFSPPPGNVEIFMGPAGIMAPMVKDAKERKAELPITMTAL</sequence>
<proteinExistence type="inferred from homology"/>
<dbReference type="InterPro" id="IPR050121">
    <property type="entry name" value="Cytochrome_P450_monoxygenase"/>
</dbReference>
<evidence type="ECO:0000256" key="4">
    <source>
        <dbReference type="ARBA" id="ARBA00022617"/>
    </source>
</evidence>
<evidence type="ECO:0008006" key="13">
    <source>
        <dbReference type="Google" id="ProtNLM"/>
    </source>
</evidence>
<dbReference type="Pfam" id="PF00067">
    <property type="entry name" value="p450"/>
    <property type="match status" value="1"/>
</dbReference>
<evidence type="ECO:0000256" key="7">
    <source>
        <dbReference type="ARBA" id="ARBA00023004"/>
    </source>
</evidence>
<gene>
    <name evidence="11" type="ORF">M422DRAFT_267252</name>
</gene>
<evidence type="ECO:0000256" key="5">
    <source>
        <dbReference type="ARBA" id="ARBA00022723"/>
    </source>
</evidence>
<dbReference type="AlphaFoldDB" id="A0A0C9V149"/>
<dbReference type="InterPro" id="IPR036396">
    <property type="entry name" value="Cyt_P450_sf"/>
</dbReference>
<evidence type="ECO:0000256" key="9">
    <source>
        <dbReference type="PIRSR" id="PIRSR602401-1"/>
    </source>
</evidence>
<keyword evidence="7 9" id="KW-0408">Iron</keyword>
<name>A0A0C9V149_SPHS4</name>
<dbReference type="OrthoDB" id="1470350at2759"/>
<dbReference type="GO" id="GO:0004497">
    <property type="term" value="F:monooxygenase activity"/>
    <property type="evidence" value="ECO:0007669"/>
    <property type="project" value="UniProtKB-KW"/>
</dbReference>
<evidence type="ECO:0000256" key="1">
    <source>
        <dbReference type="ARBA" id="ARBA00001971"/>
    </source>
</evidence>
<comment type="similarity">
    <text evidence="3 10">Belongs to the cytochrome P450 family.</text>
</comment>
<protein>
    <recommendedName>
        <fullName evidence="13">Cytochrome P450</fullName>
    </recommendedName>
</protein>
<organism evidence="11 12">
    <name type="scientific">Sphaerobolus stellatus (strain SS14)</name>
    <dbReference type="NCBI Taxonomy" id="990650"/>
    <lineage>
        <taxon>Eukaryota</taxon>
        <taxon>Fungi</taxon>
        <taxon>Dikarya</taxon>
        <taxon>Basidiomycota</taxon>
        <taxon>Agaricomycotina</taxon>
        <taxon>Agaricomycetes</taxon>
        <taxon>Phallomycetidae</taxon>
        <taxon>Geastrales</taxon>
        <taxon>Sphaerobolaceae</taxon>
        <taxon>Sphaerobolus</taxon>
    </lineage>
</organism>
<dbReference type="InterPro" id="IPR002401">
    <property type="entry name" value="Cyt_P450_E_grp-I"/>
</dbReference>
<keyword evidence="8 10" id="KW-0503">Monooxygenase</keyword>
<accession>A0A0C9V149</accession>
<dbReference type="GO" id="GO:0016705">
    <property type="term" value="F:oxidoreductase activity, acting on paired donors, with incorporation or reduction of molecular oxygen"/>
    <property type="evidence" value="ECO:0007669"/>
    <property type="project" value="InterPro"/>
</dbReference>
<keyword evidence="4 9" id="KW-0349">Heme</keyword>
<evidence type="ECO:0000256" key="8">
    <source>
        <dbReference type="ARBA" id="ARBA00023033"/>
    </source>
</evidence>
<dbReference type="Proteomes" id="UP000054279">
    <property type="component" value="Unassembled WGS sequence"/>
</dbReference>
<keyword evidence="12" id="KW-1185">Reference proteome</keyword>
<dbReference type="EMBL" id="KN837247">
    <property type="protein sequence ID" value="KIJ31170.1"/>
    <property type="molecule type" value="Genomic_DNA"/>
</dbReference>
<evidence type="ECO:0000256" key="2">
    <source>
        <dbReference type="ARBA" id="ARBA00005179"/>
    </source>
</evidence>
<comment type="cofactor">
    <cofactor evidence="1 9">
        <name>heme</name>
        <dbReference type="ChEBI" id="CHEBI:30413"/>
    </cofactor>
</comment>
<keyword evidence="6 10" id="KW-0560">Oxidoreductase</keyword>
<evidence type="ECO:0000256" key="10">
    <source>
        <dbReference type="RuleBase" id="RU000461"/>
    </source>
</evidence>
<dbReference type="SUPFAM" id="SSF48264">
    <property type="entry name" value="Cytochrome P450"/>
    <property type="match status" value="1"/>
</dbReference>
<feature type="binding site" description="axial binding residue" evidence="9">
    <location>
        <position position="481"/>
    </location>
    <ligand>
        <name>heme</name>
        <dbReference type="ChEBI" id="CHEBI:30413"/>
    </ligand>
    <ligandPart>
        <name>Fe</name>
        <dbReference type="ChEBI" id="CHEBI:18248"/>
    </ligandPart>
</feature>
<dbReference type="HOGENOM" id="CLU_001570_5_11_1"/>
<dbReference type="PANTHER" id="PTHR24305">
    <property type="entry name" value="CYTOCHROME P450"/>
    <property type="match status" value="1"/>
</dbReference>
<evidence type="ECO:0000256" key="3">
    <source>
        <dbReference type="ARBA" id="ARBA00010617"/>
    </source>
</evidence>
<evidence type="ECO:0000313" key="12">
    <source>
        <dbReference type="Proteomes" id="UP000054279"/>
    </source>
</evidence>
<dbReference type="Gene3D" id="1.10.630.10">
    <property type="entry name" value="Cytochrome P450"/>
    <property type="match status" value="1"/>
</dbReference>
<dbReference type="GO" id="GO:0005506">
    <property type="term" value="F:iron ion binding"/>
    <property type="evidence" value="ECO:0007669"/>
    <property type="project" value="InterPro"/>
</dbReference>
<dbReference type="InterPro" id="IPR001128">
    <property type="entry name" value="Cyt_P450"/>
</dbReference>
<dbReference type="InterPro" id="IPR017972">
    <property type="entry name" value="Cyt_P450_CS"/>
</dbReference>
<reference evidence="11 12" key="1">
    <citation type="submission" date="2014-06" db="EMBL/GenBank/DDBJ databases">
        <title>Evolutionary Origins and Diversification of the Mycorrhizal Mutualists.</title>
        <authorList>
            <consortium name="DOE Joint Genome Institute"/>
            <consortium name="Mycorrhizal Genomics Consortium"/>
            <person name="Kohler A."/>
            <person name="Kuo A."/>
            <person name="Nagy L.G."/>
            <person name="Floudas D."/>
            <person name="Copeland A."/>
            <person name="Barry K.W."/>
            <person name="Cichocki N."/>
            <person name="Veneault-Fourrey C."/>
            <person name="LaButti K."/>
            <person name="Lindquist E.A."/>
            <person name="Lipzen A."/>
            <person name="Lundell T."/>
            <person name="Morin E."/>
            <person name="Murat C."/>
            <person name="Riley R."/>
            <person name="Ohm R."/>
            <person name="Sun H."/>
            <person name="Tunlid A."/>
            <person name="Henrissat B."/>
            <person name="Grigoriev I.V."/>
            <person name="Hibbett D.S."/>
            <person name="Martin F."/>
        </authorList>
    </citation>
    <scope>NUCLEOTIDE SEQUENCE [LARGE SCALE GENOMIC DNA]</scope>
    <source>
        <strain evidence="11 12">SS14</strain>
    </source>
</reference>
<dbReference type="PRINTS" id="PR00385">
    <property type="entry name" value="P450"/>
</dbReference>
<keyword evidence="5 9" id="KW-0479">Metal-binding</keyword>
<evidence type="ECO:0000256" key="6">
    <source>
        <dbReference type="ARBA" id="ARBA00023002"/>
    </source>
</evidence>
<comment type="pathway">
    <text evidence="2">Secondary metabolite biosynthesis.</text>
</comment>
<dbReference type="PROSITE" id="PS00086">
    <property type="entry name" value="CYTOCHROME_P450"/>
    <property type="match status" value="1"/>
</dbReference>
<dbReference type="PRINTS" id="PR00463">
    <property type="entry name" value="EP450I"/>
</dbReference>